<dbReference type="NCBIfam" id="TIGR04141">
    <property type="entry name" value="TIGR04141 family sporadically distributed protein"/>
    <property type="match status" value="1"/>
</dbReference>
<dbReference type="RefSeq" id="WP_249738553.1">
    <property type="nucleotide sequence ID" value="NZ_JAKNCJ010000014.1"/>
</dbReference>
<dbReference type="Proteomes" id="UP001203761">
    <property type="component" value="Unassembled WGS sequence"/>
</dbReference>
<reference evidence="1" key="1">
    <citation type="submission" date="2022-02" db="EMBL/GenBank/DDBJ databases">
        <authorList>
            <person name="Lee M."/>
            <person name="Kim S.-J."/>
            <person name="Jung M.-Y."/>
        </authorList>
    </citation>
    <scope>NUCLEOTIDE SEQUENCE</scope>
    <source>
        <strain evidence="1">JHP9</strain>
    </source>
</reference>
<evidence type="ECO:0000313" key="2">
    <source>
        <dbReference type="Proteomes" id="UP001203761"/>
    </source>
</evidence>
<name>A0ABT0R6E7_9MICO</name>
<dbReference type="Pfam" id="PF19614">
    <property type="entry name" value="DUF6119"/>
    <property type="match status" value="1"/>
</dbReference>
<keyword evidence="2" id="KW-1185">Reference proteome</keyword>
<sequence length="547" mass="60617">MKARRLTFYLLRQDAAEFEDALDTEKASVAVDLDPSAGVDGRFVYVQPRPSVPSWVGFVQPVLADELGSLRSSSTSALLLLRTSGRIFALTFGYGRSLLDLSKIEYQFGLRVALNRIDPRQIRSLDTKTFEDLVVTTNTQASKSAELPTFGVDVSRDILRAVTGEPRDQSVTKRIAGADSLVMGVKAPVTELPPICDDLLVAFEADDYKTDFGWIDQLSLVRDSASIGALNDLLVEQLRSGATGSTHLAMPEAIDWEDIDGFKIAGTRSHVYDDLDLDEYLDRIGEDRATITVENLKSRYVWVRFGRSGNFDKRWNLYQCLVTEQRINDQLHVLIEGRWFAVSTTLVEEVDAFAAGLIDATVQLPPAHVGEVEADYNARLALSSPQHLLKLDARIKRPGGASSGIEFCDVLSDDGDLIHVKRKSRSATLSHLFAQGGVSAATFVNDGIFRTQVRELIQEEVPQEALESWLRLVPSAEEAVDRSRYRVTYAVIANSSREGRDWLPFFSKLNLMQQGRQLSTMGFTVAIARVPIIDPGQGENEEIQSVS</sequence>
<gene>
    <name evidence="1" type="ORF">Bequi_14020</name>
</gene>
<dbReference type="EMBL" id="JAKNCJ010000014">
    <property type="protein sequence ID" value="MCL6424480.1"/>
    <property type="molecule type" value="Genomic_DNA"/>
</dbReference>
<accession>A0ABT0R6E7</accession>
<evidence type="ECO:0000313" key="1">
    <source>
        <dbReference type="EMBL" id="MCL6424480.1"/>
    </source>
</evidence>
<comment type="caution">
    <text evidence="1">The sequence shown here is derived from an EMBL/GenBank/DDBJ whole genome shotgun (WGS) entry which is preliminary data.</text>
</comment>
<organism evidence="1 2">
    <name type="scientific">Brachybacterium equifaecis</name>
    <dbReference type="NCBI Taxonomy" id="2910770"/>
    <lineage>
        <taxon>Bacteria</taxon>
        <taxon>Bacillati</taxon>
        <taxon>Actinomycetota</taxon>
        <taxon>Actinomycetes</taxon>
        <taxon>Micrococcales</taxon>
        <taxon>Dermabacteraceae</taxon>
        <taxon>Brachybacterium</taxon>
    </lineage>
</organism>
<protein>
    <submittedName>
        <fullName evidence="1">TIGR04141 family sporadically distributed protein</fullName>
    </submittedName>
</protein>
<proteinExistence type="predicted"/>
<dbReference type="InterPro" id="IPR026487">
    <property type="entry name" value="CHP04141"/>
</dbReference>